<organism evidence="2 3">
    <name type="scientific">Paenibacillus sophorae</name>
    <dbReference type="NCBI Taxonomy" id="1333845"/>
    <lineage>
        <taxon>Bacteria</taxon>
        <taxon>Bacillati</taxon>
        <taxon>Bacillota</taxon>
        <taxon>Bacilli</taxon>
        <taxon>Bacillales</taxon>
        <taxon>Paenibacillaceae</taxon>
        <taxon>Paenibacillus</taxon>
    </lineage>
</organism>
<dbReference type="EMBL" id="FODH01000001">
    <property type="protein sequence ID" value="SEN48608.1"/>
    <property type="molecule type" value="Genomic_DNA"/>
</dbReference>
<evidence type="ECO:0000313" key="2">
    <source>
        <dbReference type="EMBL" id="SEN48608.1"/>
    </source>
</evidence>
<evidence type="ECO:0000313" key="4">
    <source>
        <dbReference type="Proteomes" id="UP000683429"/>
    </source>
</evidence>
<sequence>MKPENLIGKLVKITSKDSLYLGRWGFIRDYDGRWFHVGGGSISGEHGEITPVFDRDEFKVPRNIDVYIRMGAVTKEGKEIRKEIN</sequence>
<evidence type="ECO:0000313" key="3">
    <source>
        <dbReference type="Proteomes" id="UP000198809"/>
    </source>
</evidence>
<protein>
    <submittedName>
        <fullName evidence="2">Uncharacterized protein</fullName>
    </submittedName>
</protein>
<name>A0A1H8GZE4_9BACL</name>
<dbReference type="STRING" id="1333845.SAMN04487895_101677"/>
<dbReference type="AlphaFoldDB" id="A0A1H8GZE4"/>
<dbReference type="RefSeq" id="WP_036588364.1">
    <property type="nucleotide sequence ID" value="NZ_CP076607.1"/>
</dbReference>
<keyword evidence="4" id="KW-1185">Reference proteome</keyword>
<evidence type="ECO:0000313" key="1">
    <source>
        <dbReference type="EMBL" id="QWU14371.1"/>
    </source>
</evidence>
<proteinExistence type="predicted"/>
<dbReference type="EMBL" id="CP076607">
    <property type="protein sequence ID" value="QWU14371.1"/>
    <property type="molecule type" value="Genomic_DNA"/>
</dbReference>
<dbReference type="Proteomes" id="UP000198809">
    <property type="component" value="Unassembled WGS sequence"/>
</dbReference>
<reference evidence="2 3" key="1">
    <citation type="submission" date="2016-10" db="EMBL/GenBank/DDBJ databases">
        <authorList>
            <person name="de Groot N.N."/>
        </authorList>
    </citation>
    <scope>NUCLEOTIDE SEQUENCE [LARGE SCALE GENOMIC DNA]</scope>
    <source>
        <strain evidence="2 3">CGMCC 1.10238</strain>
    </source>
</reference>
<accession>A0A1H8GZE4</accession>
<gene>
    <name evidence="1" type="ORF">KP014_20915</name>
    <name evidence="2" type="ORF">SAMN04487895_101677</name>
</gene>
<dbReference type="OrthoDB" id="2680594at2"/>
<dbReference type="Proteomes" id="UP000683429">
    <property type="component" value="Chromosome"/>
</dbReference>
<reference evidence="1 4" key="2">
    <citation type="submission" date="2021-06" db="EMBL/GenBank/DDBJ databases">
        <title>Whole genome sequence of Paenibacillus sophorae DSM23020 for comparative genomics.</title>
        <authorList>
            <person name="Kim M.-J."/>
            <person name="Lee G."/>
            <person name="Shin J.-H."/>
        </authorList>
    </citation>
    <scope>NUCLEOTIDE SEQUENCE [LARGE SCALE GENOMIC DNA]</scope>
    <source>
        <strain evidence="1 4">DSM 23020</strain>
    </source>
</reference>